<dbReference type="CDD" id="cd14798">
    <property type="entry name" value="RX-CC_like"/>
    <property type="match status" value="1"/>
</dbReference>
<dbReference type="Gene3D" id="1.10.10.10">
    <property type="entry name" value="Winged helix-like DNA-binding domain superfamily/Winged helix DNA-binding domain"/>
    <property type="match status" value="1"/>
</dbReference>
<dbReference type="PROSITE" id="PS51450">
    <property type="entry name" value="LRR"/>
    <property type="match status" value="1"/>
</dbReference>
<dbReference type="Pfam" id="PF25019">
    <property type="entry name" value="LRR_R13L1-DRL21"/>
    <property type="match status" value="1"/>
</dbReference>
<keyword evidence="2" id="KW-0433">Leucine-rich repeat</keyword>
<dbReference type="Pfam" id="PF00931">
    <property type="entry name" value="NB-ARC"/>
    <property type="match status" value="1"/>
</dbReference>
<reference evidence="13" key="1">
    <citation type="journal article" date="2017" name="Gigascience">
        <title>The genome draft of coconut (Cocos nucifera).</title>
        <authorList>
            <person name="Xiao Y."/>
            <person name="Xu P."/>
            <person name="Fan H."/>
            <person name="Baudouin L."/>
            <person name="Xia W."/>
            <person name="Bocs S."/>
            <person name="Xu J."/>
            <person name="Li Q."/>
            <person name="Guo A."/>
            <person name="Zhou L."/>
            <person name="Li J."/>
            <person name="Wu Y."/>
            <person name="Ma Z."/>
            <person name="Armero A."/>
            <person name="Issali A.E."/>
            <person name="Liu N."/>
            <person name="Peng M."/>
            <person name="Yang Y."/>
        </authorList>
    </citation>
    <scope>NUCLEOTIDE SEQUENCE</scope>
    <source>
        <tissue evidence="13">Spear leaf of Hainan Tall coconut</tissue>
    </source>
</reference>
<feature type="region of interest" description="Disordered" evidence="7">
    <location>
        <begin position="1110"/>
        <end position="1129"/>
    </location>
</feature>
<feature type="domain" description="NB-ARC" evidence="8">
    <location>
        <begin position="172"/>
        <end position="341"/>
    </location>
</feature>
<dbReference type="Pfam" id="PF23559">
    <property type="entry name" value="WHD_DRP"/>
    <property type="match status" value="1"/>
</dbReference>
<keyword evidence="6" id="KW-0067">ATP-binding</keyword>
<dbReference type="SUPFAM" id="SSF52058">
    <property type="entry name" value="L domain-like"/>
    <property type="match status" value="2"/>
</dbReference>
<dbReference type="InterPro" id="IPR056789">
    <property type="entry name" value="LRR_R13L1-DRL21"/>
</dbReference>
<dbReference type="GO" id="GO:0002758">
    <property type="term" value="P:innate immune response-activating signaling pathway"/>
    <property type="evidence" value="ECO:0007669"/>
    <property type="project" value="UniProtKB-ARBA"/>
</dbReference>
<dbReference type="GO" id="GO:0042742">
    <property type="term" value="P:defense response to bacterium"/>
    <property type="evidence" value="ECO:0007669"/>
    <property type="project" value="UniProtKB-ARBA"/>
</dbReference>
<dbReference type="Gene3D" id="3.40.50.300">
    <property type="entry name" value="P-loop containing nucleotide triphosphate hydrolases"/>
    <property type="match status" value="1"/>
</dbReference>
<keyword evidence="14" id="KW-1185">Reference proteome</keyword>
<proteinExistence type="inferred from homology"/>
<evidence type="ECO:0000256" key="3">
    <source>
        <dbReference type="ARBA" id="ARBA00022737"/>
    </source>
</evidence>
<feature type="domain" description="Disease resistance protein winged helix" evidence="10">
    <location>
        <begin position="428"/>
        <end position="500"/>
    </location>
</feature>
<dbReference type="InterPro" id="IPR058922">
    <property type="entry name" value="WHD_DRP"/>
</dbReference>
<dbReference type="EMBL" id="CM017887">
    <property type="protein sequence ID" value="KAG1370963.1"/>
    <property type="molecule type" value="Genomic_DNA"/>
</dbReference>
<dbReference type="InterPro" id="IPR038005">
    <property type="entry name" value="RX-like_CC"/>
</dbReference>
<feature type="domain" description="R13L1/DRL21-like LRR repeat region" evidence="12">
    <location>
        <begin position="760"/>
        <end position="913"/>
    </location>
</feature>
<name>A0A8K0IZF0_COCNU</name>
<evidence type="ECO:0000313" key="13">
    <source>
        <dbReference type="EMBL" id="KAG1370963.1"/>
    </source>
</evidence>
<evidence type="ECO:0000259" key="9">
    <source>
        <dbReference type="Pfam" id="PF18052"/>
    </source>
</evidence>
<dbReference type="InterPro" id="IPR036388">
    <property type="entry name" value="WH-like_DNA-bd_sf"/>
</dbReference>
<dbReference type="SMART" id="SM00369">
    <property type="entry name" value="LRR_TYP"/>
    <property type="match status" value="2"/>
</dbReference>
<keyword evidence="4" id="KW-0547">Nucleotide-binding</keyword>
<comment type="caution">
    <text evidence="13">The sequence shown here is derived from an EMBL/GenBank/DDBJ whole genome shotgun (WGS) entry which is preliminary data.</text>
</comment>
<evidence type="ECO:0000256" key="7">
    <source>
        <dbReference type="SAM" id="MobiDB-lite"/>
    </source>
</evidence>
<dbReference type="SUPFAM" id="SSF52540">
    <property type="entry name" value="P-loop containing nucleoside triphosphate hydrolases"/>
    <property type="match status" value="1"/>
</dbReference>
<dbReference type="InterPro" id="IPR055414">
    <property type="entry name" value="LRR_R13L4/SHOC2-like"/>
</dbReference>
<dbReference type="InterPro" id="IPR003591">
    <property type="entry name" value="Leu-rich_rpt_typical-subtyp"/>
</dbReference>
<dbReference type="GO" id="GO:0009626">
    <property type="term" value="P:plant-type hypersensitive response"/>
    <property type="evidence" value="ECO:0007669"/>
    <property type="project" value="UniProtKB-ARBA"/>
</dbReference>
<dbReference type="FunFam" id="1.10.10.10:FF:000322">
    <property type="entry name" value="Probable disease resistance protein At1g63360"/>
    <property type="match status" value="1"/>
</dbReference>
<reference evidence="13" key="2">
    <citation type="submission" date="2019-07" db="EMBL/GenBank/DDBJ databases">
        <authorList>
            <person name="Yang Y."/>
            <person name="Bocs S."/>
            <person name="Baudouin L."/>
        </authorList>
    </citation>
    <scope>NUCLEOTIDE SEQUENCE</scope>
    <source>
        <tissue evidence="13">Spear leaf of Hainan Tall coconut</tissue>
    </source>
</reference>
<dbReference type="FunFam" id="3.40.50.300:FF:001091">
    <property type="entry name" value="Probable disease resistance protein At1g61300"/>
    <property type="match status" value="1"/>
</dbReference>
<accession>A0A8K0IZF0</accession>
<dbReference type="AlphaFoldDB" id="A0A8K0IZF0"/>
<dbReference type="PANTHER" id="PTHR36766">
    <property type="entry name" value="PLANT BROAD-SPECTRUM MILDEW RESISTANCE PROTEIN RPW8"/>
    <property type="match status" value="1"/>
</dbReference>
<dbReference type="Proteomes" id="UP000797356">
    <property type="component" value="Chromosome 16"/>
</dbReference>
<evidence type="ECO:0000259" key="11">
    <source>
        <dbReference type="Pfam" id="PF23598"/>
    </source>
</evidence>
<keyword evidence="5" id="KW-0611">Plant defense</keyword>
<feature type="domain" description="Disease resistance R13L4/SHOC-2-like LRR" evidence="11">
    <location>
        <begin position="572"/>
        <end position="678"/>
    </location>
</feature>
<evidence type="ECO:0000256" key="4">
    <source>
        <dbReference type="ARBA" id="ARBA00022741"/>
    </source>
</evidence>
<protein>
    <submittedName>
        <fullName evidence="13">Disease resistance protein RGA1</fullName>
    </submittedName>
</protein>
<dbReference type="Pfam" id="PF18052">
    <property type="entry name" value="Rx_N"/>
    <property type="match status" value="1"/>
</dbReference>
<evidence type="ECO:0000313" key="14">
    <source>
        <dbReference type="Proteomes" id="UP000797356"/>
    </source>
</evidence>
<dbReference type="OrthoDB" id="691996at2759"/>
<dbReference type="Gene3D" id="1.10.8.430">
    <property type="entry name" value="Helical domain of apoptotic protease-activating factors"/>
    <property type="match status" value="1"/>
</dbReference>
<evidence type="ECO:0000256" key="2">
    <source>
        <dbReference type="ARBA" id="ARBA00022614"/>
    </source>
</evidence>
<evidence type="ECO:0000256" key="1">
    <source>
        <dbReference type="ARBA" id="ARBA00008894"/>
    </source>
</evidence>
<evidence type="ECO:0000259" key="10">
    <source>
        <dbReference type="Pfam" id="PF23559"/>
    </source>
</evidence>
<gene>
    <name evidence="13" type="ORF">COCNU_16G000570</name>
</gene>
<feature type="region of interest" description="Disordered" evidence="7">
    <location>
        <begin position="1046"/>
        <end position="1079"/>
    </location>
</feature>
<dbReference type="PRINTS" id="PR00364">
    <property type="entry name" value="DISEASERSIST"/>
</dbReference>
<feature type="domain" description="Disease resistance N-terminal" evidence="9">
    <location>
        <begin position="10"/>
        <end position="96"/>
    </location>
</feature>
<organism evidence="13 14">
    <name type="scientific">Cocos nucifera</name>
    <name type="common">Coconut palm</name>
    <dbReference type="NCBI Taxonomy" id="13894"/>
    <lineage>
        <taxon>Eukaryota</taxon>
        <taxon>Viridiplantae</taxon>
        <taxon>Streptophyta</taxon>
        <taxon>Embryophyta</taxon>
        <taxon>Tracheophyta</taxon>
        <taxon>Spermatophyta</taxon>
        <taxon>Magnoliopsida</taxon>
        <taxon>Liliopsida</taxon>
        <taxon>Arecaceae</taxon>
        <taxon>Arecoideae</taxon>
        <taxon>Cocoseae</taxon>
        <taxon>Attaleinae</taxon>
        <taxon>Cocos</taxon>
    </lineage>
</organism>
<dbReference type="InterPro" id="IPR041118">
    <property type="entry name" value="Rx_N"/>
</dbReference>
<dbReference type="InterPro" id="IPR002182">
    <property type="entry name" value="NB-ARC"/>
</dbReference>
<evidence type="ECO:0000256" key="6">
    <source>
        <dbReference type="ARBA" id="ARBA00022840"/>
    </source>
</evidence>
<evidence type="ECO:0000256" key="5">
    <source>
        <dbReference type="ARBA" id="ARBA00022821"/>
    </source>
</evidence>
<dbReference type="InterPro" id="IPR042197">
    <property type="entry name" value="Apaf_helical"/>
</dbReference>
<dbReference type="InterPro" id="IPR032675">
    <property type="entry name" value="LRR_dom_sf"/>
</dbReference>
<dbReference type="PANTHER" id="PTHR36766:SF48">
    <property type="entry name" value="DISEASE RESISTANCE PROTEIN RGA3"/>
    <property type="match status" value="1"/>
</dbReference>
<comment type="similarity">
    <text evidence="1">Belongs to the disease resistance NB-LRR family.</text>
</comment>
<evidence type="ECO:0000259" key="12">
    <source>
        <dbReference type="Pfam" id="PF25019"/>
    </source>
</evidence>
<dbReference type="InterPro" id="IPR027417">
    <property type="entry name" value="P-loop_NTPase"/>
</dbReference>
<dbReference type="Pfam" id="PF23598">
    <property type="entry name" value="LRR_14"/>
    <property type="match status" value="1"/>
</dbReference>
<dbReference type="Gene3D" id="3.80.10.10">
    <property type="entry name" value="Ribonuclease Inhibitor"/>
    <property type="match status" value="2"/>
</dbReference>
<evidence type="ECO:0000259" key="8">
    <source>
        <dbReference type="Pfam" id="PF00931"/>
    </source>
</evidence>
<dbReference type="GO" id="GO:0005524">
    <property type="term" value="F:ATP binding"/>
    <property type="evidence" value="ECO:0007669"/>
    <property type="project" value="UniProtKB-KW"/>
</dbReference>
<dbReference type="GO" id="GO:0043531">
    <property type="term" value="F:ADP binding"/>
    <property type="evidence" value="ECO:0007669"/>
    <property type="project" value="InterPro"/>
</dbReference>
<keyword evidence="3" id="KW-0677">Repeat</keyword>
<dbReference type="InterPro" id="IPR001611">
    <property type="entry name" value="Leu-rich_rpt"/>
</dbReference>
<feature type="compositionally biased region" description="Acidic residues" evidence="7">
    <location>
        <begin position="1046"/>
        <end position="1062"/>
    </location>
</feature>
<sequence>MTEVVASSLLRLVFDKLGNKILKEFGMSMGVDKELKKLESTLSTIHDVLEDAEARQVKEKALRGWLRKLKDMAYDVDDVLDEAETEAMKRRSENKGHITQKVRQLSSIPNSFMFQCKIAHKMKKIRVRLEEIAGERTKFHLQERVAENISAETTVREETGSLIAESEVYGRQEDKEKIIDFLINMSDEGDLGVIAIVGLGGLGKTTVAQSVYNDQKVREHFGKMIWVYVSDYFDIKRITRSIIESASGSECNLTEMDLMQLKLRKLIENKRLLLVLDDVWNENYEKWDRLKTVLIGSARGSKVIVTTRSERVASVMGTVAPHLLSGLSEDDCWQLFEKRAFGLGSCEKTPNLVGIGKEIVKKCGGVPFAAKALGSLMRFRRGESQWFAIKESEIWNLPDDENEILPALMLSYNHLPSHLKQCFAYCSIFPKGEKITSRQLVQLWIAEGFVQSSNGSASLEDVGLQYCDELLSRSLFQSGQKNTDGVVRQFKMHDLVHDLARSVAGNECSIADAGNKTVISQNSRYSSLIFRGPIQSISEPLKDAKRLRTLYFVASRGTAKEEDKEDDVLQDMFSKMRLLRALHLSKCFMKAMPVSVTELKHLRYLNLSQTDIKTLPRCIGALQNLQILDLSCCQRLLELPETIGDLQNLLCLNLNYCLNLFSLPKSIGYIRNLENLDLSFSQIRTLPESLSSLLNLQSLSLRHCYFLNRLPENMKNMRSLKHLDICQCCGLLCMPPGIGQLTHLRTLPMFVLGGKNGCRLSELGCLSLLGELDIRGLENVGEATVVRKANLKEKQGLHSLRFSWDLTAYVKPGQACDETQNKGKNTKELVEALRAQDWDADAGSVEDVLGDLQPHENLEVLEMEGYAGKTPPWWLMESSLPYLVELSLTSCVRCVHLSGLEQLHSLRVLKLIKLPAVKCLPALEQLPYLKVLQLMLPAVKCLGSDFYGGEGAFPALEELTLALMSDLEEWPAVGSGEFLPHLSKLCIVECPKLRALPSSFPSVRELEMNVDDELLLSSFQSGAFPNLKHLQIGNCGYDNDNDDCNGDDGNNGDDDHNGDDDGNDNHDSDGNDSNDTNNHQSFIPEVLADLMANYDLSFIPKVLADRTSSLKSWSVRSKPKPRAPGSSTMSMSGFCMTTVTAGETTILPLF</sequence>
<dbReference type="Gene3D" id="1.20.5.4130">
    <property type="match status" value="1"/>
</dbReference>